<feature type="non-terminal residue" evidence="2">
    <location>
        <position position="218"/>
    </location>
</feature>
<proteinExistence type="predicted"/>
<accession>A0A0F8YFJ1</accession>
<reference evidence="2" key="1">
    <citation type="journal article" date="2015" name="Nature">
        <title>Complex archaea that bridge the gap between prokaryotes and eukaryotes.</title>
        <authorList>
            <person name="Spang A."/>
            <person name="Saw J.H."/>
            <person name="Jorgensen S.L."/>
            <person name="Zaremba-Niedzwiedzka K."/>
            <person name="Martijn J."/>
            <person name="Lind A.E."/>
            <person name="van Eijk R."/>
            <person name="Schleper C."/>
            <person name="Guy L."/>
            <person name="Ettema T.J."/>
        </authorList>
    </citation>
    <scope>NUCLEOTIDE SEQUENCE</scope>
</reference>
<dbReference type="AlphaFoldDB" id="A0A0F8YFJ1"/>
<dbReference type="EMBL" id="LAZR01066781">
    <property type="protein sequence ID" value="KKK52899.1"/>
    <property type="molecule type" value="Genomic_DNA"/>
</dbReference>
<organism evidence="2">
    <name type="scientific">marine sediment metagenome</name>
    <dbReference type="NCBI Taxonomy" id="412755"/>
    <lineage>
        <taxon>unclassified sequences</taxon>
        <taxon>metagenomes</taxon>
        <taxon>ecological metagenomes</taxon>
    </lineage>
</organism>
<feature type="region of interest" description="Disordered" evidence="1">
    <location>
        <begin position="24"/>
        <end position="63"/>
    </location>
</feature>
<gene>
    <name evidence="2" type="ORF">LCGC14_3100260</name>
</gene>
<name>A0A0F8YFJ1_9ZZZZ</name>
<protein>
    <submittedName>
        <fullName evidence="2">Uncharacterized protein</fullName>
    </submittedName>
</protein>
<evidence type="ECO:0000313" key="2">
    <source>
        <dbReference type="EMBL" id="KKK52899.1"/>
    </source>
</evidence>
<comment type="caution">
    <text evidence="2">The sequence shown here is derived from an EMBL/GenBank/DDBJ whole genome shotgun (WGS) entry which is preliminary data.</text>
</comment>
<feature type="compositionally biased region" description="Pro residues" evidence="1">
    <location>
        <begin position="36"/>
        <end position="46"/>
    </location>
</feature>
<evidence type="ECO:0000256" key="1">
    <source>
        <dbReference type="SAM" id="MobiDB-lite"/>
    </source>
</evidence>
<sequence length="218" mass="23938">MGVWDDVATSFTQTRQRLGTLDRRAVTVERTRPIRQPAPQPPPQPSIPRFEPPTDERKKKKVTEDEIKALVEMQTRGAQFGVDTTQLNPREGQSIGDFAGDVNSVFDEADRTLLDMEKRLAEARIADPAELQPTFTGEDMAASLFDQTLGRAAGATGRGARGLARTSIGKAVPESLEKIFGPLGRFGVASVLNAVQSPEEPIKGKFFDKFNEAQTRLE</sequence>
<feature type="compositionally biased region" description="Basic and acidic residues" evidence="1">
    <location>
        <begin position="52"/>
        <end position="63"/>
    </location>
</feature>